<name>A0A8S5LAP2_9CAUD</name>
<evidence type="ECO:0000313" key="1">
    <source>
        <dbReference type="EMBL" id="DAD66858.1"/>
    </source>
</evidence>
<accession>A0A8S5LAP2</accession>
<organism evidence="1">
    <name type="scientific">Siphoviridae sp. ctFNZ2</name>
    <dbReference type="NCBI Taxonomy" id="2823572"/>
    <lineage>
        <taxon>Viruses</taxon>
        <taxon>Duplodnaviria</taxon>
        <taxon>Heunggongvirae</taxon>
        <taxon>Uroviricota</taxon>
        <taxon>Caudoviricetes</taxon>
    </lineage>
</organism>
<dbReference type="EMBL" id="BK014663">
    <property type="protein sequence ID" value="DAD66858.1"/>
    <property type="molecule type" value="Genomic_DNA"/>
</dbReference>
<sequence length="36" mass="4327">MCKENTERTSYHSSVELEVVFNNFFFPPFPLLFLEN</sequence>
<reference evidence="1" key="1">
    <citation type="journal article" date="2021" name="Proc. Natl. Acad. Sci. U.S.A.">
        <title>A Catalog of Tens of Thousands of Viruses from Human Metagenomes Reveals Hidden Associations with Chronic Diseases.</title>
        <authorList>
            <person name="Tisza M.J."/>
            <person name="Buck C.B."/>
        </authorList>
    </citation>
    <scope>NUCLEOTIDE SEQUENCE</scope>
    <source>
        <strain evidence="1">CtFNZ2</strain>
    </source>
</reference>
<proteinExistence type="predicted"/>
<protein>
    <submittedName>
        <fullName evidence="1">Uncharacterized protein</fullName>
    </submittedName>
</protein>